<comment type="caution">
    <text evidence="1">The sequence shown here is derived from an EMBL/GenBank/DDBJ whole genome shotgun (WGS) entry which is preliminary data.</text>
</comment>
<evidence type="ECO:0000313" key="2">
    <source>
        <dbReference type="Proteomes" id="UP000266861"/>
    </source>
</evidence>
<name>A0A397IVC9_9GLOM</name>
<protein>
    <submittedName>
        <fullName evidence="1">Uncharacterized protein</fullName>
    </submittedName>
</protein>
<organism evidence="1 2">
    <name type="scientific">Diversispora epigaea</name>
    <dbReference type="NCBI Taxonomy" id="1348612"/>
    <lineage>
        <taxon>Eukaryota</taxon>
        <taxon>Fungi</taxon>
        <taxon>Fungi incertae sedis</taxon>
        <taxon>Mucoromycota</taxon>
        <taxon>Glomeromycotina</taxon>
        <taxon>Glomeromycetes</taxon>
        <taxon>Diversisporales</taxon>
        <taxon>Diversisporaceae</taxon>
        <taxon>Diversispora</taxon>
    </lineage>
</organism>
<reference evidence="1 2" key="1">
    <citation type="submission" date="2018-08" db="EMBL/GenBank/DDBJ databases">
        <title>Genome and evolution of the arbuscular mycorrhizal fungus Diversispora epigaea (formerly Glomus versiforme) and its bacterial endosymbionts.</title>
        <authorList>
            <person name="Sun X."/>
            <person name="Fei Z."/>
            <person name="Harrison M."/>
        </authorList>
    </citation>
    <scope>NUCLEOTIDE SEQUENCE [LARGE SCALE GENOMIC DNA]</scope>
    <source>
        <strain evidence="1 2">IT104</strain>
    </source>
</reference>
<dbReference type="OrthoDB" id="2406433at2759"/>
<gene>
    <name evidence="1" type="ORF">Glove_158g101</name>
</gene>
<dbReference type="AlphaFoldDB" id="A0A397IVC9"/>
<dbReference type="EMBL" id="PQFF01000149">
    <property type="protein sequence ID" value="RHZ78642.1"/>
    <property type="molecule type" value="Genomic_DNA"/>
</dbReference>
<proteinExistence type="predicted"/>
<accession>A0A397IVC9</accession>
<evidence type="ECO:0000313" key="1">
    <source>
        <dbReference type="EMBL" id="RHZ78642.1"/>
    </source>
</evidence>
<sequence length="231" mass="26837">MSEVVEWFKNALDLSEDFYVQDIHTQTSYSRHIKSTDVSIGPSGTPCVWVETKKKKKKENLKEGQAIGELFIIDKLYPTIAMSVLTDCKDNWVIYYFSEAKNKQQHLISSKFENRGIALAIIKQFVLGEWESVNQLAGPNILYQTNLSIPLRKKAKLESIPEKVVDNRISDVINDMTDKELFNMSMRNRLILAKNFVRIEEQPIILDNLVMIMKFLHHRHKCSRNVNICYI</sequence>
<keyword evidence="2" id="KW-1185">Reference proteome</keyword>
<dbReference type="Proteomes" id="UP000266861">
    <property type="component" value="Unassembled WGS sequence"/>
</dbReference>